<dbReference type="AlphaFoldDB" id="A0A1I4RA63"/>
<evidence type="ECO:0000313" key="2">
    <source>
        <dbReference type="Proteomes" id="UP000182961"/>
    </source>
</evidence>
<dbReference type="RefSeq" id="WP_024980647.1">
    <property type="nucleotide sequence ID" value="NZ_CBCRUM010000001.1"/>
</dbReference>
<keyword evidence="2" id="KW-1185">Reference proteome</keyword>
<sequence length="62" mass="7636">MELFFQTKEESNKKQIDDFLKLSKCERFYSFLRLMEKMQEFPIKKKVKKSTNFILNKKEHVS</sequence>
<proteinExistence type="predicted"/>
<reference evidence="2" key="1">
    <citation type="submission" date="2016-10" db="EMBL/GenBank/DDBJ databases">
        <authorList>
            <person name="Varghese N."/>
            <person name="Submissions S."/>
        </authorList>
    </citation>
    <scope>NUCLEOTIDE SEQUENCE [LARGE SCALE GENOMIC DNA]</scope>
    <source>
        <strain evidence="2">DSM 4002</strain>
    </source>
</reference>
<dbReference type="Proteomes" id="UP000182961">
    <property type="component" value="Unassembled WGS sequence"/>
</dbReference>
<evidence type="ECO:0000313" key="1">
    <source>
        <dbReference type="EMBL" id="SFM49089.1"/>
    </source>
</evidence>
<dbReference type="EMBL" id="FOUT01000001">
    <property type="protein sequence ID" value="SFM49089.1"/>
    <property type="molecule type" value="Genomic_DNA"/>
</dbReference>
<gene>
    <name evidence="1" type="ORF">SAMN05444143_101267</name>
</gene>
<name>A0A1I4RA63_9FLAO</name>
<protein>
    <submittedName>
        <fullName evidence="1">Uncharacterized protein</fullName>
    </submittedName>
</protein>
<accession>A0A1I4RA63</accession>
<organism evidence="1 2">
    <name type="scientific">Flavobacterium succinicans</name>
    <dbReference type="NCBI Taxonomy" id="29536"/>
    <lineage>
        <taxon>Bacteria</taxon>
        <taxon>Pseudomonadati</taxon>
        <taxon>Bacteroidota</taxon>
        <taxon>Flavobacteriia</taxon>
        <taxon>Flavobacteriales</taxon>
        <taxon>Flavobacteriaceae</taxon>
        <taxon>Flavobacterium</taxon>
    </lineage>
</organism>